<dbReference type="Gene3D" id="1.10.510.10">
    <property type="entry name" value="Transferase(Phosphotransferase) domain 1"/>
    <property type="match status" value="1"/>
</dbReference>
<keyword evidence="3" id="KW-0597">Phosphoprotein</keyword>
<dbReference type="KEGG" id="dre:373871"/>
<dbReference type="RefSeq" id="NP_001028262.1">
    <property type="nucleotide sequence ID" value="NM_001033090.1"/>
</dbReference>
<reference evidence="17" key="7">
    <citation type="journal article" date="2021" name="Elife">
        <title>Circadian regulation of vertebrate cone photoreceptor function.</title>
        <authorList>
            <person name="Zang J."/>
            <person name="Gesemann M."/>
            <person name="Keim J."/>
            <person name="Samardzija M."/>
            <person name="Grimm C."/>
            <person name="Neuhauss S.C."/>
        </authorList>
    </citation>
    <scope>NUCLEOTIDE SEQUENCE</scope>
</reference>
<dbReference type="AGR" id="ZFIN:ZDB-GENE-030904-3"/>
<reference evidence="17" key="1">
    <citation type="journal article" date="2003" name="J. Neurosci.">
        <title>Light stimulates a transducin-independent increase of cytoplasmic Ca2+ and suppression of current in cones from the zebrafish mutant nof.</title>
        <authorList>
            <person name="Brockerhoff S.E."/>
            <person name="Rieke F."/>
            <person name="Matthews H.R."/>
            <person name="Taylor M.R."/>
            <person name="Kennedy B."/>
            <person name="Ankoudinova I."/>
            <person name="Niemi G.A."/>
            <person name="Tucker C.L."/>
            <person name="Xiao M."/>
            <person name="Cilluffo M.C."/>
            <person name="Fain G.L."/>
            <person name="Hurley J.B."/>
        </authorList>
    </citation>
    <scope>NUCLEOTIDE SEQUENCE</scope>
</reference>
<dbReference type="FunFam" id="1.10.510.10:FF:000074">
    <property type="entry name" value="G protein-coupled receptor kinase"/>
    <property type="match status" value="1"/>
</dbReference>
<proteinExistence type="evidence at transcript level"/>
<keyword evidence="7 9" id="KW-0067">ATP-binding</keyword>
<evidence type="ECO:0000256" key="8">
    <source>
        <dbReference type="PIRSR" id="PIRSR600239-51"/>
    </source>
</evidence>
<comment type="similarity">
    <text evidence="1 10">Belongs to the protein kinase superfamily. AGC Ser/Thr protein kinase family. GPRK subfamily.</text>
</comment>
<protein>
    <recommendedName>
        <fullName evidence="10">G protein-coupled receptor kinase</fullName>
        <ecNumber evidence="10">2.7.11.-</ecNumber>
    </recommendedName>
</protein>
<dbReference type="OrthoDB" id="354826at2759"/>
<evidence type="ECO:0000256" key="7">
    <source>
        <dbReference type="ARBA" id="ARBA00022840"/>
    </source>
</evidence>
<dbReference type="Proteomes" id="UP000000437">
    <property type="component" value="Chromosome 18"/>
</dbReference>
<evidence type="ECO:0000256" key="1">
    <source>
        <dbReference type="ARBA" id="ARBA00009793"/>
    </source>
</evidence>
<reference evidence="17" key="6">
    <citation type="journal article" date="2015" name="Nat. Commun.">
        <title>RFX transcription factors are essential for hearing in mice.</title>
        <authorList>
            <person name="Elkon R."/>
            <person name="Milon B."/>
            <person name="Morrison L."/>
            <person name="Shah M."/>
            <person name="Vijayakumar S."/>
            <person name="Racherla M."/>
            <person name="Leitch C.C."/>
            <person name="Silipino L."/>
            <person name="Hadi S."/>
            <person name="Weiss-Gayet M."/>
            <person name="Barras E."/>
            <person name="Schmid C.D."/>
            <person name="Ait-Lounis A."/>
            <person name="Barnes A."/>
            <person name="Song Y."/>
            <person name="Eisenman D.J."/>
            <person name="Eliyahu E."/>
            <person name="Frolenkov G.I."/>
            <person name="Strome S.E."/>
            <person name="Durand B."/>
            <person name="Zaghloul N.A."/>
            <person name="Jones S.M."/>
            <person name="Reith W."/>
            <person name="Hertzano R."/>
        </authorList>
    </citation>
    <scope>NUCLEOTIDE SEQUENCE</scope>
</reference>
<dbReference type="InterPro" id="IPR000239">
    <property type="entry name" value="GPCR_kinase"/>
</dbReference>
<evidence type="ECO:0000313" key="18">
    <source>
        <dbReference type="ZFIN" id="ZDB-GENE-030904-3"/>
    </source>
</evidence>
<dbReference type="SMART" id="SM00220">
    <property type="entry name" value="S_TKc"/>
    <property type="match status" value="1"/>
</dbReference>
<feature type="chain" id="PRO_5035034366" description="Rhodopsin kinase grk7-b" evidence="17">
    <location>
        <begin position="1"/>
        <end position="545"/>
    </location>
</feature>
<keyword evidence="5 9" id="KW-0547">Nucleotide-binding</keyword>
<dbReference type="InterPro" id="IPR000719">
    <property type="entry name" value="Prot_kinase_dom"/>
</dbReference>
<evidence type="ECO:0000313" key="16">
    <source>
        <dbReference type="Proteomes" id="UP000000437"/>
    </source>
</evidence>
<reference evidence="17" key="11">
    <citation type="journal article" date="2023" name="Front. Cell Dev. Biol.">
        <title>Retinal degeneration in rpgra mutant zebrafish.</title>
        <authorList>
            <person name="Liu X."/>
            <person name="Han S."/>
            <person name="Liu F."/>
            <person name="Yu S."/>
            <person name="Qin Y."/>
            <person name="Li J."/>
            <person name="Jia D."/>
            <person name="Gao P."/>
            <person name="Chen X."/>
            <person name="Tang Z."/>
            <person name="Liu M."/>
            <person name="Huang Y."/>
        </authorList>
    </citation>
    <scope>NUCLEOTIDE SEQUENCE</scope>
</reference>
<keyword evidence="4 10" id="KW-0808">Transferase</keyword>
<dbReference type="InterPro" id="IPR011009">
    <property type="entry name" value="Kinase-like_dom_sf"/>
</dbReference>
<feature type="region of interest" description="Disordered" evidence="11">
    <location>
        <begin position="520"/>
        <end position="548"/>
    </location>
</feature>
<dbReference type="AlphaFoldDB" id="Q49HM8"/>
<reference evidence="17" key="10">
    <citation type="journal article" date="2022" name="J. Biol. Chem.">
        <title>Grk7 but not Grk1 undergoes cAMP-dependent phosphorylation in zebrafish cone photoreceptors and mediates cone photoresponse recovery to elevated cAMP.</title>
        <authorList>
            <person name="Chrispell J.D."/>
            <person name="Xiong Y."/>
            <person name="Weiss E.R."/>
        </authorList>
    </citation>
    <scope>NUCLEOTIDE SEQUENCE</scope>
</reference>
<evidence type="ECO:0000256" key="10">
    <source>
        <dbReference type="RuleBase" id="RU000308"/>
    </source>
</evidence>
<evidence type="ECO:0000256" key="5">
    <source>
        <dbReference type="ARBA" id="ARBA00022741"/>
    </source>
</evidence>
<evidence type="ECO:0000256" key="3">
    <source>
        <dbReference type="ARBA" id="ARBA00022553"/>
    </source>
</evidence>
<evidence type="ECO:0000259" key="12">
    <source>
        <dbReference type="PROSITE" id="PS50011"/>
    </source>
</evidence>
<feature type="domain" description="Protein kinase" evidence="12">
    <location>
        <begin position="187"/>
        <end position="446"/>
    </location>
</feature>
<reference evidence="15 17" key="2">
    <citation type="journal article" date="2005" name="Neuron">
        <title>Knockdown of cone-specific kinase GRK7 in larval zebrafish leads to impaired cone response recovery and delayed dark adaptation.</title>
        <authorList>
            <person name="Rinner O."/>
            <person name="Makhankov Y.V."/>
            <person name="Biehlmaier O."/>
            <person name="Neuhauss S.C."/>
        </authorList>
    </citation>
    <scope>NUCLEOTIDE SEQUENCE</scope>
</reference>
<dbReference type="ZFIN" id="ZDB-GENE-030904-3">
    <property type="gene designation" value="grk7b"/>
</dbReference>
<evidence type="ECO:0000256" key="4">
    <source>
        <dbReference type="ARBA" id="ARBA00022679"/>
    </source>
</evidence>
<dbReference type="GeneID" id="373871"/>
<dbReference type="GO" id="GO:0050254">
    <property type="term" value="F:rhodopsin kinase activity"/>
    <property type="evidence" value="ECO:0000314"/>
    <property type="project" value="ZFIN"/>
</dbReference>
<dbReference type="InterPro" id="IPR044926">
    <property type="entry name" value="RGS_subdomain_2"/>
</dbReference>
<accession>Q49HM8</accession>
<dbReference type="PROSITE" id="PS51285">
    <property type="entry name" value="AGC_KINASE_CTER"/>
    <property type="match status" value="1"/>
</dbReference>
<evidence type="ECO:0000313" key="17">
    <source>
        <dbReference type="RefSeq" id="NP_001028262.1"/>
    </source>
</evidence>
<dbReference type="PROSITE" id="PS00108">
    <property type="entry name" value="PROTEIN_KINASE_ST"/>
    <property type="match status" value="1"/>
</dbReference>
<dbReference type="SUPFAM" id="SSF56112">
    <property type="entry name" value="Protein kinase-like (PK-like)"/>
    <property type="match status" value="1"/>
</dbReference>
<dbReference type="CTD" id="373871"/>
<dbReference type="PROSITE" id="PS50011">
    <property type="entry name" value="PROTEIN_KINASE_DOM"/>
    <property type="match status" value="1"/>
</dbReference>
<dbReference type="PROSITE" id="PS50132">
    <property type="entry name" value="RGS"/>
    <property type="match status" value="1"/>
</dbReference>
<sequence>MSDMGGLKNLVANTDYLKAQSLDEKEIKKRRCSLGLPHLGNCTDVRASVSKGFEDICEQQPIGRACFRQFLSVSSPEYLAAAELLDELNCWNLAEAEAKEEARLNIINKFCKADSKSFLAFLTEDEAEKCKAVSEKDFEEVMMGQVKEATQKFLRGQPFEEYQTSLFFDRFVQWKKFEKQPITDKYFYEFRTLGKGGFGEVCGVQVKTTGQMYACKKLDKKRLKKKSGEKMALLEKKILEMVNSLFIVNLAYAFDTKTHLCLVMTLMSGGDLKYHIFHVGEVGIEMERIIHYTAQITSGILHLHSMDIVYRDMKPENVLLDCQGQCRLSDLGLAVELPNGKTTTQKAGTKGYMAPEILKQEPYRTSVDWWALGCSIYEMVAGRVPFRDHKEKVAKEELLRRTLEDEVKFEHRNFDAPSKDIISLFLKRNIEDRLGSNDDPRKHEFFKSINFPRLEAGLIPPPWEPKANVVYAKDTGDIREFSDVKGVKFDANDEKFFKEFSTGAVPIAWQQGMIDSGLFDELSDPNRKESAAGLEDEEQQKSKSCTLL</sequence>
<feature type="domain" description="RGS" evidence="13">
    <location>
        <begin position="59"/>
        <end position="172"/>
    </location>
</feature>
<organism evidence="15">
    <name type="scientific">Danio rerio</name>
    <name type="common">Zebrafish</name>
    <name type="synonym">Brachydanio rerio</name>
    <dbReference type="NCBI Taxonomy" id="7955"/>
    <lineage>
        <taxon>Eukaryota</taxon>
        <taxon>Metazoa</taxon>
        <taxon>Chordata</taxon>
        <taxon>Craniata</taxon>
        <taxon>Vertebrata</taxon>
        <taxon>Euteleostomi</taxon>
        <taxon>Actinopterygii</taxon>
        <taxon>Neopterygii</taxon>
        <taxon>Teleostei</taxon>
        <taxon>Ostariophysi</taxon>
        <taxon>Cypriniformes</taxon>
        <taxon>Danionidae</taxon>
        <taxon>Danioninae</taxon>
        <taxon>Danio</taxon>
    </lineage>
</organism>
<dbReference type="GO" id="GO:0007165">
    <property type="term" value="P:signal transduction"/>
    <property type="evidence" value="ECO:0007669"/>
    <property type="project" value="InterPro"/>
</dbReference>
<reference evidence="17" key="3">
    <citation type="journal article" date="2006" name="J. Neurochem.">
        <title>GRK1 and GRK7: unique cellular distribution and widely different activities of opsin phosphorylation in the zebrafish rods and cones.</title>
        <authorList>
            <person name="Wada Y."/>
            <person name="Sugiyama J."/>
            <person name="Okano T."/>
            <person name="Fukada Y."/>
        </authorList>
    </citation>
    <scope>NUCLEOTIDE SEQUENCE</scope>
</reference>
<dbReference type="Pfam" id="PF00615">
    <property type="entry name" value="RGS"/>
    <property type="match status" value="1"/>
</dbReference>
<dbReference type="GO" id="GO:0005524">
    <property type="term" value="F:ATP binding"/>
    <property type="evidence" value="ECO:0007669"/>
    <property type="project" value="UniProtKB-UniRule"/>
</dbReference>
<evidence type="ECO:0000256" key="9">
    <source>
        <dbReference type="PROSITE-ProRule" id="PRU10141"/>
    </source>
</evidence>
<dbReference type="PhylomeDB" id="Q49HM8"/>
<evidence type="ECO:0000256" key="6">
    <source>
        <dbReference type="ARBA" id="ARBA00022777"/>
    </source>
</evidence>
<dbReference type="PANTHER" id="PTHR24355">
    <property type="entry name" value="G PROTEIN-COUPLED RECEPTOR KINASE/RIBOSOMAL PROTEIN S6 KINASE"/>
    <property type="match status" value="1"/>
</dbReference>
<dbReference type="PANTHER" id="PTHR24355:SF29">
    <property type="entry name" value="RHODOPSIN KINASE GRK7-B"/>
    <property type="match status" value="1"/>
</dbReference>
<reference evidence="17" key="4">
    <citation type="journal article" date="2008" name="J. Neurochem.">
        <title>Phosphorylation of GRK7 by PKA in cone photoreceptor cells is regulated by light.</title>
        <authorList>
            <person name="Osawa S."/>
            <person name="Jo R."/>
            <person name="Weiss E.R."/>
        </authorList>
    </citation>
    <scope>NUCLEOTIDE SEQUENCE</scope>
</reference>
<reference evidence="17" key="9">
    <citation type="journal article" date="2021" name="Sci. Rep.">
        <title>Partitioning of gene expression among zebrafish photoreceptor subtypes.</title>
        <authorList>
            <person name="Ogawa Y."/>
            <person name="Corbo J.C."/>
        </authorList>
    </citation>
    <scope>NUCLEOTIDE SEQUENCE</scope>
</reference>
<evidence type="ECO:0000313" key="15">
    <source>
        <dbReference type="EMBL" id="AAX69082.1"/>
    </source>
</evidence>
<keyword evidence="15" id="KW-0675">Receptor</keyword>
<keyword evidence="2 10" id="KW-0723">Serine/threonine-protein kinase</keyword>
<feature type="binding site" evidence="9">
    <location>
        <position position="216"/>
    </location>
    <ligand>
        <name>ATP</name>
        <dbReference type="ChEBI" id="CHEBI:30616"/>
    </ligand>
</feature>
<dbReference type="Gene3D" id="3.30.200.20">
    <property type="entry name" value="Phosphorylase Kinase, domain 1"/>
    <property type="match status" value="1"/>
</dbReference>
<dbReference type="InterPro" id="IPR036305">
    <property type="entry name" value="RGS_sf"/>
</dbReference>
<dbReference type="InterPro" id="IPR017441">
    <property type="entry name" value="Protein_kinase_ATP_BS"/>
</dbReference>
<evidence type="ECO:0000259" key="13">
    <source>
        <dbReference type="PROSITE" id="PS50132"/>
    </source>
</evidence>
<dbReference type="PRINTS" id="PR00717">
    <property type="entry name" value="GPCRKINASE"/>
</dbReference>
<keyword evidence="6 10" id="KW-0418">Kinase</keyword>
<dbReference type="SUPFAM" id="SSF48097">
    <property type="entry name" value="Regulator of G-protein signaling, RGS"/>
    <property type="match status" value="1"/>
</dbReference>
<dbReference type="EC" id="2.7.11.-" evidence="10"/>
<dbReference type="Pfam" id="PF00069">
    <property type="entry name" value="Pkinase"/>
    <property type="match status" value="1"/>
</dbReference>
<dbReference type="EMBL" id="AY900005">
    <property type="protein sequence ID" value="AAX69082.1"/>
    <property type="molecule type" value="mRNA"/>
</dbReference>
<dbReference type="InterPro" id="IPR016137">
    <property type="entry name" value="RGS"/>
</dbReference>
<dbReference type="InterPro" id="IPR000961">
    <property type="entry name" value="AGC-kinase_C"/>
</dbReference>
<dbReference type="PROSITE" id="PS00107">
    <property type="entry name" value="PROTEIN_KINASE_ATP"/>
    <property type="match status" value="1"/>
</dbReference>
<evidence type="ECO:0000259" key="14">
    <source>
        <dbReference type="PROSITE" id="PS51285"/>
    </source>
</evidence>
<name>Q49HM8_DANRE</name>
<reference evidence="16" key="5">
    <citation type="journal article" date="2013" name="Nature">
        <title>The zebrafish reference genome sequence and its relationship to the human genome.</title>
        <authorList>
            <consortium name="Genome Reference Consortium Zebrafish"/>
            <person name="Howe K."/>
            <person name="Clark M.D."/>
            <person name="Torroja C.F."/>
            <person name="Torrance J."/>
            <person name="Berthelot C."/>
            <person name="Muffato M."/>
            <person name="Collins J.E."/>
            <person name="Humphray S."/>
            <person name="McLaren K."/>
            <person name="Matthews L."/>
            <person name="McLaren S."/>
            <person name="Sealy I."/>
            <person name="Caccamo M."/>
            <person name="Churcher C."/>
            <person name="Scott C."/>
            <person name="Barrett J.C."/>
            <person name="Koch R."/>
            <person name="Rauch G.J."/>
            <person name="White S."/>
            <person name="Chow W."/>
            <person name="Kilian B."/>
            <person name="Quintais L.T."/>
            <person name="Guerra-Assuncao J.A."/>
            <person name="Zhou Y."/>
            <person name="Gu Y."/>
            <person name="Yen J."/>
            <person name="Vogel J.H."/>
            <person name="Eyre T."/>
            <person name="Redmond S."/>
            <person name="Banerjee R."/>
            <person name="Chi J."/>
            <person name="Fu B."/>
            <person name="Langley E."/>
            <person name="Maguire S.F."/>
            <person name="Laird G.K."/>
            <person name="Lloyd D."/>
            <person name="Kenyon E."/>
            <person name="Donaldson S."/>
            <person name="Sehra H."/>
            <person name="Almeida-King J."/>
            <person name="Loveland J."/>
            <person name="Trevanion S."/>
            <person name="Jones M."/>
            <person name="Quail M."/>
            <person name="Willey D."/>
            <person name="Hunt A."/>
            <person name="Burton J."/>
            <person name="Sims S."/>
            <person name="McLay K."/>
            <person name="Plumb B."/>
            <person name="Davis J."/>
            <person name="Clee C."/>
            <person name="Oliver K."/>
            <person name="Clark R."/>
            <person name="Riddle C."/>
            <person name="Elliot D."/>
            <person name="Eliott D."/>
            <person name="Threadgold G."/>
            <person name="Harden G."/>
            <person name="Ware D."/>
            <person name="Begum S."/>
            <person name="Mortimore B."/>
            <person name="Mortimer B."/>
            <person name="Kerry G."/>
            <person name="Heath P."/>
            <person name="Phillimore B."/>
            <person name="Tracey A."/>
            <person name="Corby N."/>
            <person name="Dunn M."/>
            <person name="Johnson C."/>
            <person name="Wood J."/>
            <person name="Clark S."/>
            <person name="Pelan S."/>
            <person name="Griffiths G."/>
            <person name="Smith M."/>
            <person name="Glithero R."/>
            <person name="Howden P."/>
            <person name="Barker N."/>
            <person name="Lloyd C."/>
            <person name="Stevens C."/>
            <person name="Harley J."/>
            <person name="Holt K."/>
            <person name="Panagiotidis G."/>
            <person name="Lovell J."/>
            <person name="Beasley H."/>
            <person name="Henderson C."/>
            <person name="Gordon D."/>
            <person name="Auger K."/>
            <person name="Wright D."/>
            <person name="Collins J."/>
            <person name="Raisen C."/>
            <person name="Dyer L."/>
            <person name="Leung K."/>
            <person name="Robertson L."/>
            <person name="Ambridge K."/>
            <person name="Leongamornlert D."/>
            <person name="McGuire S."/>
            <person name="Gilderthorp R."/>
            <person name="Griffiths C."/>
            <person name="Manthravadi D."/>
            <person name="Nichol S."/>
            <person name="Barker G."/>
            <person name="Whitehead S."/>
            <person name="Kay M."/>
            <person name="Brown J."/>
            <person name="Murnane C."/>
            <person name="Gray E."/>
            <person name="Humphries M."/>
            <person name="Sycamore N."/>
            <person name="Barker D."/>
            <person name="Saunders D."/>
            <person name="Wallis J."/>
            <person name="Babbage A."/>
            <person name="Hammond S."/>
            <person name="Mashreghi-Mohammadi M."/>
            <person name="Barr L."/>
            <person name="Martin S."/>
            <person name="Wray P."/>
            <person name="Ellington A."/>
            <person name="Matthews N."/>
            <person name="Ellwood M."/>
            <person name="Woodmansey R."/>
            <person name="Clark G."/>
            <person name="Cooper J."/>
            <person name="Cooper J."/>
            <person name="Tromans A."/>
            <person name="Grafham D."/>
            <person name="Skuce C."/>
            <person name="Pandian R."/>
            <person name="Andrews R."/>
            <person name="Harrison E."/>
            <person name="Kimberley A."/>
            <person name="Garnett J."/>
            <person name="Fosker N."/>
            <person name="Hall R."/>
            <person name="Garner P."/>
            <person name="Kelly D."/>
            <person name="Bird C."/>
            <person name="Palmer S."/>
            <person name="Gehring I."/>
            <person name="Berger A."/>
            <person name="Dooley C.M."/>
            <person name="Ersan-Urun Z."/>
            <person name="Eser C."/>
            <person name="Geiger H."/>
            <person name="Geisler M."/>
            <person name="Karotki L."/>
            <person name="Kirn A."/>
            <person name="Konantz J."/>
            <person name="Konantz M."/>
            <person name="Oberlander M."/>
            <person name="Rudolph-Geiger S."/>
            <person name="Teucke M."/>
            <person name="Lanz C."/>
            <person name="Raddatz G."/>
            <person name="Osoegawa K."/>
            <person name="Zhu B."/>
            <person name="Rapp A."/>
            <person name="Widaa S."/>
            <person name="Langford C."/>
            <person name="Yang F."/>
            <person name="Schuster S.C."/>
            <person name="Carter N.P."/>
            <person name="Harrow J."/>
            <person name="Ning Z."/>
            <person name="Herrero J."/>
            <person name="Searle S.M."/>
            <person name="Enright A."/>
            <person name="Geisler R."/>
            <person name="Plasterk R.H."/>
            <person name="Lee C."/>
            <person name="Westerfield M."/>
            <person name="de Jong P.J."/>
            <person name="Zon L.I."/>
            <person name="Postlethwait J.H."/>
            <person name="Nusslein-Volhard C."/>
            <person name="Hubbard T.J."/>
            <person name="Roest Crollius H."/>
            <person name="Rogers J."/>
            <person name="Stemple D.L."/>
        </authorList>
    </citation>
    <scope>NUCLEOTIDE SEQUENCE [LARGE SCALE GENOMIC DNA]</scope>
</reference>
<evidence type="ECO:0000256" key="2">
    <source>
        <dbReference type="ARBA" id="ARBA00022527"/>
    </source>
</evidence>
<dbReference type="SMART" id="SM00315">
    <property type="entry name" value="RGS"/>
    <property type="match status" value="1"/>
</dbReference>
<reference evidence="17" key="12">
    <citation type="submission" date="2025-04" db="UniProtKB">
        <authorList>
            <consortium name="RefSeq"/>
        </authorList>
    </citation>
    <scope>IDENTIFICATION</scope>
</reference>
<feature type="active site" description="Proton acceptor" evidence="8">
    <location>
        <position position="312"/>
    </location>
</feature>
<keyword evidence="16" id="KW-1185">Reference proteome</keyword>
<dbReference type="Gene3D" id="1.10.167.10">
    <property type="entry name" value="Regulator of G-protein Signalling 4, domain 2"/>
    <property type="match status" value="1"/>
</dbReference>
<dbReference type="BRENDA" id="2.7.11.14">
    <property type="organism ID" value="928"/>
</dbReference>
<evidence type="ECO:0000256" key="11">
    <source>
        <dbReference type="SAM" id="MobiDB-lite"/>
    </source>
</evidence>
<feature type="domain" description="AGC-kinase C-terminal" evidence="14">
    <location>
        <begin position="447"/>
        <end position="512"/>
    </location>
</feature>
<gene>
    <name evidence="17 18" type="primary">grk7b</name>
    <name evidence="17" type="synonym">gprk7</name>
    <name evidence="17" type="synonym">grk7</name>
</gene>
<reference evidence="17" key="8">
    <citation type="journal article" date="2021" name="Genet. Med.">
        <title>Biallelic variants in KARS1 are associated with neurodevelopmental disorders and hearing loss recapitulated by the knockout zebrafish.</title>
        <authorList>
            <consortium name="Genomics England Research Consortium"/>
            <person name="Lin S.J."/>
            <person name="Vona B."/>
            <person name="Barbalho P.G."/>
            <person name="Kaiyrzhanov R."/>
            <person name="Maroofian R."/>
            <person name="Petree C."/>
            <person name="Severino M."/>
            <person name="Stanley V."/>
            <person name="Varshney P."/>
            <person name="Bahena P."/>
            <person name="Alzahrani F."/>
            <person name="Alhashem A."/>
            <person name="Pagnamenta A.T."/>
            <person name="Aubertin G."/>
            <person name="Estrada-Veras J.I."/>
            <person name="Hernandez H.A.D."/>
            <person name="Mazaheri N."/>
            <person name="Oza A."/>
            <person name="Thies J."/>
            <person name="Renaud D.L."/>
            <person name="Dugad S."/>
            <person name="McEvoy J."/>
            <person name="Sultan T."/>
            <person name="Pais L.S."/>
            <person name="Tabarki B."/>
            <person name="Villalobos-Ramirez D."/>
            <person name="Rad A."/>
            <person name="Galehdari H."/>
            <person name="Ashrafzadeh F."/>
            <person name="Sahebzamani A."/>
            <person name="Saeidi K."/>
            <person name="Torti E."/>
            <person name="Elloumi H.Z."/>
            <person name="Mora S."/>
            <person name="Palculict T.B."/>
            <person name="Yang H."/>
            <person name="Wren J.D."/>
            <person name="Ben F.o.w.l.e.r."/>
            <person name="Joshi M."/>
            <person name="Behra M."/>
            <person name="Burgess S.M."/>
            <person name="Nath S.K."/>
            <person name="Hanna M.G."/>
            <person name="Kenna M."/>
            <person name="Merritt JL 2.n.d."/>
            <person name="Houlden H."/>
            <person name="Karimiani E.G."/>
            <person name="Zaki M.S."/>
            <person name="Haaf T."/>
            <person name="Alkuraya F.S."/>
            <person name="Gleeson J.G."/>
            <person name="Varshney G.K."/>
        </authorList>
    </citation>
    <scope>NUCLEOTIDE SEQUENCE</scope>
</reference>
<dbReference type="InterPro" id="IPR008271">
    <property type="entry name" value="Ser/Thr_kinase_AS"/>
</dbReference>